<feature type="compositionally biased region" description="Polar residues" evidence="11">
    <location>
        <begin position="1012"/>
        <end position="1024"/>
    </location>
</feature>
<feature type="compositionally biased region" description="Polar residues" evidence="11">
    <location>
        <begin position="25"/>
        <end position="44"/>
    </location>
</feature>
<keyword evidence="8" id="KW-0157">Chromophore</keyword>
<dbReference type="GO" id="GO:0009881">
    <property type="term" value="F:photoreceptor activity"/>
    <property type="evidence" value="ECO:0007669"/>
    <property type="project" value="UniProtKB-KW"/>
</dbReference>
<dbReference type="InterPro" id="IPR003018">
    <property type="entry name" value="GAF"/>
</dbReference>
<dbReference type="PRINTS" id="PR01033">
    <property type="entry name" value="PHYTOCHROME"/>
</dbReference>
<evidence type="ECO:0000256" key="7">
    <source>
        <dbReference type="ARBA" id="ARBA00022840"/>
    </source>
</evidence>
<feature type="compositionally biased region" description="Basic and acidic residues" evidence="11">
    <location>
        <begin position="141"/>
        <end position="162"/>
    </location>
</feature>
<dbReference type="GO" id="GO:0006355">
    <property type="term" value="P:regulation of DNA-templated transcription"/>
    <property type="evidence" value="ECO:0007669"/>
    <property type="project" value="InterPro"/>
</dbReference>
<evidence type="ECO:0000256" key="10">
    <source>
        <dbReference type="ARBA" id="ARBA00023170"/>
    </source>
</evidence>
<dbReference type="GeneID" id="64960617"/>
<dbReference type="InterPro" id="IPR003594">
    <property type="entry name" value="HATPase_dom"/>
</dbReference>
<evidence type="ECO:0000256" key="2">
    <source>
        <dbReference type="ARBA" id="ARBA00022553"/>
    </source>
</evidence>
<dbReference type="FunFam" id="3.30.450.270:FF:000002">
    <property type="entry name" value="Sensor histidine kinase/response regulator, putative"/>
    <property type="match status" value="1"/>
</dbReference>
<keyword evidence="5" id="KW-0547">Nucleotide-binding</keyword>
<dbReference type="InterPro" id="IPR043150">
    <property type="entry name" value="Phytochrome_PHY_sf"/>
</dbReference>
<evidence type="ECO:0000256" key="4">
    <source>
        <dbReference type="ARBA" id="ARBA00022679"/>
    </source>
</evidence>
<dbReference type="Gene3D" id="3.40.50.2300">
    <property type="match status" value="1"/>
</dbReference>
<dbReference type="SMART" id="SM00448">
    <property type="entry name" value="REC"/>
    <property type="match status" value="1"/>
</dbReference>
<feature type="compositionally biased region" description="Polar residues" evidence="11">
    <location>
        <begin position="1"/>
        <end position="12"/>
    </location>
</feature>
<feature type="region of interest" description="Disordered" evidence="11">
    <location>
        <begin position="1006"/>
        <end position="1026"/>
    </location>
</feature>
<dbReference type="SUPFAM" id="SSF55874">
    <property type="entry name" value="ATPase domain of HSP90 chaperone/DNA topoisomerase II/histidine kinase"/>
    <property type="match status" value="1"/>
</dbReference>
<dbReference type="InterPro" id="IPR029016">
    <property type="entry name" value="GAF-like_dom_sf"/>
</dbReference>
<evidence type="ECO:0000313" key="12">
    <source>
        <dbReference type="EMBL" id="BCR99295.1"/>
    </source>
</evidence>
<feature type="region of interest" description="Disordered" evidence="11">
    <location>
        <begin position="1121"/>
        <end position="1150"/>
    </location>
</feature>
<feature type="compositionally biased region" description="Low complexity" evidence="11">
    <location>
        <begin position="100"/>
        <end position="116"/>
    </location>
</feature>
<dbReference type="Proteomes" id="UP000661280">
    <property type="component" value="Chromosome 4"/>
</dbReference>
<dbReference type="GO" id="GO:0000155">
    <property type="term" value="F:phosphorelay sensor kinase activity"/>
    <property type="evidence" value="ECO:0007669"/>
    <property type="project" value="InterPro"/>
</dbReference>
<reference evidence="12" key="1">
    <citation type="submission" date="2021-01" db="EMBL/GenBank/DDBJ databases">
        <authorList>
            <consortium name="Aspergillus luchuensis mut. kawachii IFO 4304 genome sequencing consortium"/>
            <person name="Kazuki M."/>
            <person name="Futagami T."/>
        </authorList>
    </citation>
    <scope>NUCLEOTIDE SEQUENCE</scope>
    <source>
        <strain evidence="12">IFO 4308</strain>
    </source>
</reference>
<feature type="region of interest" description="Disordered" evidence="11">
    <location>
        <begin position="1038"/>
        <end position="1067"/>
    </location>
</feature>
<dbReference type="InterPro" id="IPR013515">
    <property type="entry name" value="Phytochrome_cen-reg"/>
</dbReference>
<feature type="compositionally biased region" description="Polar residues" evidence="11">
    <location>
        <begin position="60"/>
        <end position="75"/>
    </location>
</feature>
<dbReference type="CDD" id="cd00082">
    <property type="entry name" value="HisKA"/>
    <property type="match status" value="1"/>
</dbReference>
<dbReference type="SUPFAM" id="SSF47384">
    <property type="entry name" value="Homodimeric domain of signal transducing histidine kinase"/>
    <property type="match status" value="1"/>
</dbReference>
<dbReference type="InterPro" id="IPR013654">
    <property type="entry name" value="PAS_2"/>
</dbReference>
<dbReference type="PROSITE" id="PS50109">
    <property type="entry name" value="HIS_KIN"/>
    <property type="match status" value="1"/>
</dbReference>
<protein>
    <submittedName>
        <fullName evidence="12">Light-sensor protein kinase</fullName>
    </submittedName>
</protein>
<dbReference type="Pfam" id="PF00072">
    <property type="entry name" value="Response_reg"/>
    <property type="match status" value="1"/>
</dbReference>
<dbReference type="InterPro" id="IPR035965">
    <property type="entry name" value="PAS-like_dom_sf"/>
</dbReference>
<sequence length="1315" mass="144886">MDLNNPPTSTGRGTDLDPHAPEVPPTSNEETTVPDQGHNTSMDGTTVGGTDRVYPIRSIISFNPVSTDTTQQSIPNEIRSPRSGARSYSIIDADTWDQLSSQSTSSPHTNPSPNAPVHSPESTGRLSQPSSDVFSPASSAAERDAPPDERSTYRKVAPEEGHGSLVTSRFQHVVTAAGHAVITGNTPDSFRACEDEPIHIPGAVQTFGVMLVLRETSEGSLAVHVASENSEAILGHSPSSLFALESFSDLLQDDQTDILLDHIDFIRDDGYDPVSDGPEVFILAVKDRFSRPRRFWCAIHVNPAHRDVLICEFELEDDRINPLNVAGRTTPTSPTDTLGFEPTPDQLASSTVNISQPLRVLRNARRRRGEAAAMEVFSIVSQIQDQLGDAQNMDALLNITIGIVKELTGFHRVMIYQFDSEANGDVVAELVDTRMTKDLYKGLHFPSSDIPKQARDLYRLNKVRILYDREQMSSRLVCRGIEDLKTPLDMTHAYLRAMSPIHIKYLANMGVRASMSISINNTHDLWGLISCHSYGDAGMRVPFPIRKMCRLIGDTLSRNIERLSYASRLQARKLLNTIPTDANPSGYIIASSDDLLKLFDADYGALSIRGETKILGKSTESQEMLALLEFLKIRQLNSVVASHHVKKDFPDLRYPPGFKEISGMLYVPLSADGKDFIVFFRKGELTQIKWGGNPYTKLLQNGHLEPRASFQVWTETVMDRAREWSESEVETAAVLCLVYGKFIKVWRQQEAALEGSQLTKLLLANSAHEVRTPLNAIVNYLEIALEGALDTETRDNLTKSYSASKSLIYVINDLLDLTNTEKGHNLIKDEPFDLPLCFKEATGMFSGEAHRKGIEYTVHAHPGLPKTVMGDERRVRQAISNLISNAIQHTSTGGVTVEMWRAPGNPEPGFATIHMTVLDTGTGMSSAMLETMFQELEQVSSEDDSYFFDRDPNNNSQHTESERQKGVLGLGLALVSRIVRNTHGQLTVRSEEGKGSRFQISLQFATPEETDSNQPETPQTSTQDDGAIPFEAKEEFILVDSSSSAPSDGWRRSGSYRGPNSPSADELDAKLVVEESIDRTKDEAAGLLPSSDRRKLVTLPSTPERLDDVTRALQRNVQNLSISDKPASTIAGPAGPAPTSAPAGSDTKAPSGKYRVLVAEDDPINGKIVQKRLGKLGHTVQLTVNGEECAASYRADPAQYDVILMDIQMPIVDGIKSTEMIREFETSSDSTELSSVAKLNNRIPIFAVSASLLEKDMSLYVDAGFDGWVMKPINFNRLNVLFEGLQTGDTRNAATYHPGCDWEQGGWFTPTPEKQ</sequence>
<keyword evidence="4" id="KW-0808">Transferase</keyword>
<accession>A0A7R7WAG4</accession>
<reference evidence="12" key="2">
    <citation type="submission" date="2021-02" db="EMBL/GenBank/DDBJ databases">
        <title>Aspergillus luchuensis mut. kawachii IFO 4304 genome sequence.</title>
        <authorList>
            <person name="Mori K."/>
            <person name="Kadooka C."/>
            <person name="Goto M."/>
            <person name="Futagami T."/>
        </authorList>
    </citation>
    <scope>NUCLEOTIDE SEQUENCE</scope>
    <source>
        <strain evidence="12">IFO 4308</strain>
    </source>
</reference>
<dbReference type="PROSITE" id="PS50046">
    <property type="entry name" value="PHYTOCHROME_2"/>
    <property type="match status" value="1"/>
</dbReference>
<feature type="compositionally biased region" description="Low complexity" evidence="11">
    <location>
        <begin position="1126"/>
        <end position="1147"/>
    </location>
</feature>
<evidence type="ECO:0000313" key="13">
    <source>
        <dbReference type="Proteomes" id="UP000661280"/>
    </source>
</evidence>
<keyword evidence="7" id="KW-0067">ATP-binding</keyword>
<dbReference type="SMART" id="SM00387">
    <property type="entry name" value="HATPase_c"/>
    <property type="match status" value="1"/>
</dbReference>
<dbReference type="Pfam" id="PF00512">
    <property type="entry name" value="HisKA"/>
    <property type="match status" value="1"/>
</dbReference>
<evidence type="ECO:0000256" key="11">
    <source>
        <dbReference type="SAM" id="MobiDB-lite"/>
    </source>
</evidence>
<dbReference type="RefSeq" id="XP_041543058.1">
    <property type="nucleotide sequence ID" value="XM_041689366.1"/>
</dbReference>
<name>A0A7R7WAG4_ASPKA</name>
<evidence type="ECO:0000256" key="8">
    <source>
        <dbReference type="ARBA" id="ARBA00022991"/>
    </source>
</evidence>
<keyword evidence="10" id="KW-0675">Receptor</keyword>
<dbReference type="InterPro" id="IPR003661">
    <property type="entry name" value="HisK_dim/P_dom"/>
</dbReference>
<dbReference type="Pfam" id="PF02518">
    <property type="entry name" value="HATPase_c"/>
    <property type="match status" value="1"/>
</dbReference>
<dbReference type="InterPro" id="IPR011006">
    <property type="entry name" value="CheY-like_superfamily"/>
</dbReference>
<dbReference type="InterPro" id="IPR001294">
    <property type="entry name" value="Phytochrome"/>
</dbReference>
<evidence type="ECO:0000256" key="5">
    <source>
        <dbReference type="ARBA" id="ARBA00022741"/>
    </source>
</evidence>
<dbReference type="SUPFAM" id="SSF52172">
    <property type="entry name" value="CheY-like"/>
    <property type="match status" value="1"/>
</dbReference>
<dbReference type="CDD" id="cd17546">
    <property type="entry name" value="REC_hyHK_CKI1_RcsC-like"/>
    <property type="match status" value="1"/>
</dbReference>
<keyword evidence="9" id="KW-0902">Two-component regulatory system</keyword>
<dbReference type="PROSITE" id="PS50110">
    <property type="entry name" value="RESPONSE_REGULATORY"/>
    <property type="match status" value="1"/>
</dbReference>
<dbReference type="EMBL" id="AP024428">
    <property type="protein sequence ID" value="BCR99295.1"/>
    <property type="molecule type" value="Genomic_DNA"/>
</dbReference>
<dbReference type="PANTHER" id="PTHR43065">
    <property type="entry name" value="SENSOR HISTIDINE KINASE"/>
    <property type="match status" value="1"/>
</dbReference>
<dbReference type="GO" id="GO:0005524">
    <property type="term" value="F:ATP binding"/>
    <property type="evidence" value="ECO:0007669"/>
    <property type="project" value="UniProtKB-KW"/>
</dbReference>
<feature type="region of interest" description="Disordered" evidence="11">
    <location>
        <begin position="943"/>
        <end position="965"/>
    </location>
</feature>
<dbReference type="InterPro" id="IPR005467">
    <property type="entry name" value="His_kinase_dom"/>
</dbReference>
<dbReference type="Gene3D" id="3.30.450.20">
    <property type="entry name" value="PAS domain"/>
    <property type="match status" value="1"/>
</dbReference>
<dbReference type="Pfam" id="PF00360">
    <property type="entry name" value="PHY"/>
    <property type="match status" value="1"/>
</dbReference>
<dbReference type="InterPro" id="IPR016132">
    <property type="entry name" value="Phyto_chromo_attachment"/>
</dbReference>
<evidence type="ECO:0000256" key="6">
    <source>
        <dbReference type="ARBA" id="ARBA00022777"/>
    </source>
</evidence>
<organism evidence="12 13">
    <name type="scientific">Aspergillus kawachii</name>
    <name type="common">White koji mold</name>
    <name type="synonym">Aspergillus awamori var. kawachi</name>
    <dbReference type="NCBI Taxonomy" id="1069201"/>
    <lineage>
        <taxon>Eukaryota</taxon>
        <taxon>Fungi</taxon>
        <taxon>Dikarya</taxon>
        <taxon>Ascomycota</taxon>
        <taxon>Pezizomycotina</taxon>
        <taxon>Eurotiomycetes</taxon>
        <taxon>Eurotiomycetidae</taxon>
        <taxon>Eurotiales</taxon>
        <taxon>Aspergillaceae</taxon>
        <taxon>Aspergillus</taxon>
        <taxon>Aspergillus subgen. Circumdati</taxon>
    </lineage>
</organism>
<dbReference type="InterPro" id="IPR001789">
    <property type="entry name" value="Sig_transdc_resp-reg_receiver"/>
</dbReference>
<dbReference type="FunFam" id="1.10.287.130:FF:000048">
    <property type="entry name" value="Sensor histidine kinase/response regulator"/>
    <property type="match status" value="1"/>
</dbReference>
<keyword evidence="3" id="KW-0716">Sensory transduction</keyword>
<dbReference type="Gene3D" id="3.30.450.270">
    <property type="match status" value="1"/>
</dbReference>
<keyword evidence="6 12" id="KW-0418">Kinase</keyword>
<dbReference type="Gene3D" id="3.30.450.40">
    <property type="match status" value="1"/>
</dbReference>
<dbReference type="Pfam" id="PF08446">
    <property type="entry name" value="PAS_2"/>
    <property type="match status" value="1"/>
</dbReference>
<dbReference type="InterPro" id="IPR036097">
    <property type="entry name" value="HisK_dim/P_sf"/>
</dbReference>
<dbReference type="InterPro" id="IPR036890">
    <property type="entry name" value="HATPase_C_sf"/>
</dbReference>
<proteinExistence type="predicted"/>
<keyword evidence="13" id="KW-1185">Reference proteome</keyword>
<gene>
    <name evidence="12" type="primary">PHY1</name>
    <name evidence="12" type="ORF">AKAW2_40978S</name>
</gene>
<feature type="region of interest" description="Disordered" evidence="11">
    <location>
        <begin position="98"/>
        <end position="164"/>
    </location>
</feature>
<evidence type="ECO:0000256" key="3">
    <source>
        <dbReference type="ARBA" id="ARBA00022606"/>
    </source>
</evidence>
<evidence type="ECO:0000256" key="9">
    <source>
        <dbReference type="ARBA" id="ARBA00023012"/>
    </source>
</evidence>
<dbReference type="KEGG" id="aluc:AKAW2_40978S"/>
<dbReference type="Gene3D" id="1.10.287.130">
    <property type="match status" value="1"/>
</dbReference>
<feature type="region of interest" description="Disordered" evidence="11">
    <location>
        <begin position="1"/>
        <end position="85"/>
    </location>
</feature>
<dbReference type="CDD" id="cd00075">
    <property type="entry name" value="HATPase"/>
    <property type="match status" value="1"/>
</dbReference>
<feature type="compositionally biased region" description="Polar residues" evidence="11">
    <location>
        <begin position="120"/>
        <end position="138"/>
    </location>
</feature>
<dbReference type="GO" id="GO:0009584">
    <property type="term" value="P:detection of visible light"/>
    <property type="evidence" value="ECO:0007669"/>
    <property type="project" value="InterPro"/>
</dbReference>
<dbReference type="PANTHER" id="PTHR43065:SF10">
    <property type="entry name" value="PEROXIDE STRESS-ACTIVATED HISTIDINE KINASE MAK3"/>
    <property type="match status" value="1"/>
</dbReference>
<dbReference type="SUPFAM" id="SSF55781">
    <property type="entry name" value="GAF domain-like"/>
    <property type="match status" value="2"/>
</dbReference>
<dbReference type="Gene3D" id="3.30.565.10">
    <property type="entry name" value="Histidine kinase-like ATPase, C-terminal domain"/>
    <property type="match status" value="1"/>
</dbReference>
<keyword evidence="2" id="KW-0597">Phosphoprotein</keyword>
<keyword evidence="1" id="KW-0600">Photoreceptor protein</keyword>
<dbReference type="Pfam" id="PF01590">
    <property type="entry name" value="GAF"/>
    <property type="match status" value="1"/>
</dbReference>
<dbReference type="OrthoDB" id="2015534at2759"/>
<dbReference type="SMART" id="SM00388">
    <property type="entry name" value="HisKA"/>
    <property type="match status" value="1"/>
</dbReference>
<evidence type="ECO:0000256" key="1">
    <source>
        <dbReference type="ARBA" id="ARBA00022543"/>
    </source>
</evidence>
<dbReference type="SUPFAM" id="SSF55785">
    <property type="entry name" value="PYP-like sensor domain (PAS domain)"/>
    <property type="match status" value="1"/>
</dbReference>